<feature type="domain" description="PAS" evidence="5">
    <location>
        <begin position="535"/>
        <end position="577"/>
    </location>
</feature>
<dbReference type="InterPro" id="IPR052155">
    <property type="entry name" value="Biofilm_reg_signaling"/>
</dbReference>
<sequence length="1351" mass="149039">MWRWIAVQIAPAAIPGTAMAAAGDVLPDSGSPWSVVLACALATVVGVGTYAVISFRGKARMQRRIAESLRAQNDILHNLAEGAPRVDVLTAVDALLHQYLPRAHISVRYDLPSGPVQWPIPANEYVQLLHATLAAVDLKVDQENALSLYDEGGGLRLGAELRARLITAGYGTLWVEPLLDTNRQRRGEVVLALPQRMALAAGDRVVARAAAAAVGLVLQRDATREGLEQGRELYQSLVDNQPDAVLRLDEHGRIDASNEAAHILFGRSAEELAGMLLADLMEPAVAFILPMRIAAALKGRAQAIDATAPRAGSRPRELELTLIPLREGSNASGLFAVARDLTRFRASERALRRTYELSLLLRDQLIELNQIAIAAAALVHVDQLVDYLAVSMRRLARVRIVRIALDPRADGRGRSEPYVHTVGDGEIQADLLPDSLRQSARQCTEPTRRSMVEFAAALGESDTGEGAPRTWLGLALVDDSGSVVGTLEWFDKHDDEFSDDDEVLATQFARLTTANLQRTRLVGYLRDAENSVAHQLAFVRAMASSVGEGLYAIDQQGRLNFINQAAERMLSLDPGSLREVDAERHFLPPGATDVGPGMRALREGSSITAEHVEFIDRQERRFPVDLVAAPLNLGGEVVGAVVVFRDISDRLRAEEERLERDRFFELSVELFIIIDATGQLLQANAAVIRQFVRPGTALTAMNWREVVHPDDVSSTDAVMAQLLATGRLEGFVNRWVDVDGRVHWLEWAGSLSPDRRIFAVARDISERRRYESELARYATHDSVTGLPRIEQVEAYLVSTLASAAQRGGRVSVFYIDLDRFHAINDSRGHGVGDDVLRTIAERLSKAAGEQGRVTRIAGDEFVIVRVDEGEGPDQHGLGEIFRAAVEVPIAVGDTHIFLTCSVGVSCFPENGTTPRDLIRQSEAAMTRAKDEGRNVVAAFSNDEQQALRDRLDLGTRLRGAIDNRELTLHFQPQISAHNWQVTGVEALVRWNSPELGMLLPGRFIPVAEELGVIVELGQWVLQSACRMAKEWLDSGLADFVVAVNVSSLQLQRPEFLEHVQYALEVSRLPPRYLELELTESMVMAHVDRVIGSMRSLKALGVSLSLDDFGSGYSSLNYLRRFPIDKLKIDHSFVHDIVTDPGSAGICRAVIALGHQLGMMVSAEGVETIGQASFLRRNECDQFQGNYFSQPLPAQQAFEVLRRRYLRQEELGGTIEPQRVPDTLLLLDDEENVIRALVRLLRRDGYHILTATSAKQAYDLLASQPVHVIVSDQRMPDISGTDFLGRVKDLYPDTVRLILSGYSDFASLTEALNKGAVYRFVAKPWDDEELRRTIREAFRISESRREPSAGAA</sequence>
<dbReference type="PROSITE" id="PS50110">
    <property type="entry name" value="RESPONSE_REGULATORY"/>
    <property type="match status" value="1"/>
</dbReference>
<gene>
    <name evidence="8" type="ORF">N4264_10570</name>
</gene>
<dbReference type="InterPro" id="IPR035965">
    <property type="entry name" value="PAS-like_dom_sf"/>
</dbReference>
<dbReference type="SMART" id="SM00065">
    <property type="entry name" value="GAF"/>
    <property type="match status" value="1"/>
</dbReference>
<keyword evidence="2" id="KW-0472">Membrane</keyword>
<dbReference type="Pfam" id="PF00990">
    <property type="entry name" value="GGDEF"/>
    <property type="match status" value="1"/>
</dbReference>
<feature type="chain" id="PRO_5046054413" evidence="3">
    <location>
        <begin position="21"/>
        <end position="1351"/>
    </location>
</feature>
<keyword evidence="3" id="KW-0732">Signal</keyword>
<dbReference type="SUPFAM" id="SSF52172">
    <property type="entry name" value="CheY-like"/>
    <property type="match status" value="1"/>
</dbReference>
<feature type="transmembrane region" description="Helical" evidence="2">
    <location>
        <begin position="30"/>
        <end position="53"/>
    </location>
</feature>
<keyword evidence="9" id="KW-1185">Reference proteome</keyword>
<accession>A0ABY6BKP1</accession>
<evidence type="ECO:0000259" key="5">
    <source>
        <dbReference type="PROSITE" id="PS50112"/>
    </source>
</evidence>
<dbReference type="PROSITE" id="PS50112">
    <property type="entry name" value="PAS"/>
    <property type="match status" value="2"/>
</dbReference>
<dbReference type="Proteomes" id="UP001064632">
    <property type="component" value="Chromosome"/>
</dbReference>
<dbReference type="CDD" id="cd01948">
    <property type="entry name" value="EAL"/>
    <property type="match status" value="1"/>
</dbReference>
<dbReference type="PANTHER" id="PTHR44757">
    <property type="entry name" value="DIGUANYLATE CYCLASE DGCP"/>
    <property type="match status" value="1"/>
</dbReference>
<dbReference type="SUPFAM" id="SSF141868">
    <property type="entry name" value="EAL domain-like"/>
    <property type="match status" value="1"/>
</dbReference>
<dbReference type="InterPro" id="IPR001633">
    <property type="entry name" value="EAL_dom"/>
</dbReference>
<dbReference type="Gene3D" id="3.30.450.20">
    <property type="entry name" value="PAS domain"/>
    <property type="match status" value="3"/>
</dbReference>
<dbReference type="InterPro" id="IPR043128">
    <property type="entry name" value="Rev_trsase/Diguanyl_cyclase"/>
</dbReference>
<feature type="modified residue" description="4-aspartylphosphate" evidence="1">
    <location>
        <position position="1271"/>
    </location>
</feature>
<dbReference type="SUPFAM" id="SSF55785">
    <property type="entry name" value="PYP-like sensor domain (PAS domain)"/>
    <property type="match status" value="3"/>
</dbReference>
<dbReference type="SMART" id="SM00091">
    <property type="entry name" value="PAS"/>
    <property type="match status" value="3"/>
</dbReference>
<evidence type="ECO:0000259" key="6">
    <source>
        <dbReference type="PROSITE" id="PS50883"/>
    </source>
</evidence>
<dbReference type="NCBIfam" id="TIGR00254">
    <property type="entry name" value="GGDEF"/>
    <property type="match status" value="1"/>
</dbReference>
<dbReference type="Gene3D" id="3.40.50.2300">
    <property type="match status" value="1"/>
</dbReference>
<name>A0ABY6BKP1_9GAMM</name>
<organism evidence="8 9">
    <name type="scientific">Tahibacter amnicola</name>
    <dbReference type="NCBI Taxonomy" id="2976241"/>
    <lineage>
        <taxon>Bacteria</taxon>
        <taxon>Pseudomonadati</taxon>
        <taxon>Pseudomonadota</taxon>
        <taxon>Gammaproteobacteria</taxon>
        <taxon>Lysobacterales</taxon>
        <taxon>Rhodanobacteraceae</taxon>
        <taxon>Tahibacter</taxon>
    </lineage>
</organism>
<dbReference type="EMBL" id="CP104694">
    <property type="protein sequence ID" value="UXI70042.1"/>
    <property type="molecule type" value="Genomic_DNA"/>
</dbReference>
<protein>
    <submittedName>
        <fullName evidence="8">EAL domain-containing protein</fullName>
    </submittedName>
</protein>
<feature type="domain" description="GGDEF" evidence="7">
    <location>
        <begin position="808"/>
        <end position="941"/>
    </location>
</feature>
<dbReference type="InterPro" id="IPR013656">
    <property type="entry name" value="PAS_4"/>
</dbReference>
<dbReference type="InterPro" id="IPR000160">
    <property type="entry name" value="GGDEF_dom"/>
</dbReference>
<dbReference type="SMART" id="SM00052">
    <property type="entry name" value="EAL"/>
    <property type="match status" value="1"/>
</dbReference>
<dbReference type="Gene3D" id="3.20.20.450">
    <property type="entry name" value="EAL domain"/>
    <property type="match status" value="1"/>
</dbReference>
<keyword evidence="2" id="KW-1133">Transmembrane helix</keyword>
<dbReference type="InterPro" id="IPR003018">
    <property type="entry name" value="GAF"/>
</dbReference>
<reference evidence="8" key="1">
    <citation type="submission" date="2022-09" db="EMBL/GenBank/DDBJ databases">
        <title>Tahibacter sp. nov., isolated from a fresh water.</title>
        <authorList>
            <person name="Baek J.H."/>
            <person name="Lee J.K."/>
            <person name="Kim J.M."/>
            <person name="Jeon C.O."/>
        </authorList>
    </citation>
    <scope>NUCLEOTIDE SEQUENCE</scope>
    <source>
        <strain evidence="8">W38</strain>
    </source>
</reference>
<dbReference type="CDD" id="cd01949">
    <property type="entry name" value="GGDEF"/>
    <property type="match status" value="1"/>
</dbReference>
<feature type="signal peptide" evidence="3">
    <location>
        <begin position="1"/>
        <end position="20"/>
    </location>
</feature>
<dbReference type="InterPro" id="IPR035919">
    <property type="entry name" value="EAL_sf"/>
</dbReference>
<dbReference type="Gene3D" id="3.30.70.270">
    <property type="match status" value="1"/>
</dbReference>
<evidence type="ECO:0000313" key="8">
    <source>
        <dbReference type="EMBL" id="UXI70042.1"/>
    </source>
</evidence>
<dbReference type="NCBIfam" id="TIGR00229">
    <property type="entry name" value="sensory_box"/>
    <property type="match status" value="3"/>
</dbReference>
<evidence type="ECO:0000256" key="1">
    <source>
        <dbReference type="PROSITE-ProRule" id="PRU00169"/>
    </source>
</evidence>
<dbReference type="RefSeq" id="WP_261696993.1">
    <property type="nucleotide sequence ID" value="NZ_CP104694.1"/>
</dbReference>
<keyword evidence="1" id="KW-0597">Phosphoprotein</keyword>
<dbReference type="SMART" id="SM00448">
    <property type="entry name" value="REC"/>
    <property type="match status" value="1"/>
</dbReference>
<dbReference type="PROSITE" id="PS50883">
    <property type="entry name" value="EAL"/>
    <property type="match status" value="1"/>
</dbReference>
<proteinExistence type="predicted"/>
<evidence type="ECO:0000313" key="9">
    <source>
        <dbReference type="Proteomes" id="UP001064632"/>
    </source>
</evidence>
<feature type="domain" description="Response regulatory" evidence="4">
    <location>
        <begin position="1222"/>
        <end position="1337"/>
    </location>
</feature>
<evidence type="ECO:0000259" key="7">
    <source>
        <dbReference type="PROSITE" id="PS50887"/>
    </source>
</evidence>
<dbReference type="SUPFAM" id="SSF55781">
    <property type="entry name" value="GAF domain-like"/>
    <property type="match status" value="1"/>
</dbReference>
<feature type="domain" description="EAL" evidence="6">
    <location>
        <begin position="950"/>
        <end position="1204"/>
    </location>
</feature>
<dbReference type="SMART" id="SM00267">
    <property type="entry name" value="GGDEF"/>
    <property type="match status" value="1"/>
</dbReference>
<dbReference type="SUPFAM" id="SSF55073">
    <property type="entry name" value="Nucleotide cyclase"/>
    <property type="match status" value="1"/>
</dbReference>
<keyword evidence="2" id="KW-0812">Transmembrane</keyword>
<evidence type="ECO:0000256" key="2">
    <source>
        <dbReference type="SAM" id="Phobius"/>
    </source>
</evidence>
<dbReference type="PANTHER" id="PTHR44757:SF2">
    <property type="entry name" value="BIOFILM ARCHITECTURE MAINTENANCE PROTEIN MBAA"/>
    <property type="match status" value="1"/>
</dbReference>
<dbReference type="InterPro" id="IPR001789">
    <property type="entry name" value="Sig_transdc_resp-reg_receiver"/>
</dbReference>
<evidence type="ECO:0000259" key="4">
    <source>
        <dbReference type="PROSITE" id="PS50110"/>
    </source>
</evidence>
<feature type="domain" description="PAS" evidence="5">
    <location>
        <begin position="230"/>
        <end position="283"/>
    </location>
</feature>
<dbReference type="InterPro" id="IPR000014">
    <property type="entry name" value="PAS"/>
</dbReference>
<dbReference type="PROSITE" id="PS50887">
    <property type="entry name" value="GGDEF"/>
    <property type="match status" value="1"/>
</dbReference>
<evidence type="ECO:0000256" key="3">
    <source>
        <dbReference type="SAM" id="SignalP"/>
    </source>
</evidence>
<dbReference type="Pfam" id="PF08448">
    <property type="entry name" value="PAS_4"/>
    <property type="match status" value="3"/>
</dbReference>
<dbReference type="InterPro" id="IPR011006">
    <property type="entry name" value="CheY-like_superfamily"/>
</dbReference>
<dbReference type="InterPro" id="IPR029787">
    <property type="entry name" value="Nucleotide_cyclase"/>
</dbReference>
<dbReference type="CDD" id="cd17569">
    <property type="entry name" value="REC_HupR-like"/>
    <property type="match status" value="1"/>
</dbReference>
<dbReference type="CDD" id="cd00130">
    <property type="entry name" value="PAS"/>
    <property type="match status" value="3"/>
</dbReference>
<dbReference type="Pfam" id="PF00563">
    <property type="entry name" value="EAL"/>
    <property type="match status" value="1"/>
</dbReference>
<dbReference type="Pfam" id="PF00072">
    <property type="entry name" value="Response_reg"/>
    <property type="match status" value="1"/>
</dbReference>